<protein>
    <recommendedName>
        <fullName evidence="1">PLD phosphodiesterase domain-containing protein</fullName>
    </recommendedName>
</protein>
<dbReference type="OrthoDB" id="9814092at2"/>
<accession>A0A5C8ZRZ0</accession>
<dbReference type="PANTHER" id="PTHR21248">
    <property type="entry name" value="CARDIOLIPIN SYNTHASE"/>
    <property type="match status" value="1"/>
</dbReference>
<organism evidence="2 3">
    <name type="scientific">Parahaliea aestuarii</name>
    <dbReference type="NCBI Taxonomy" id="1852021"/>
    <lineage>
        <taxon>Bacteria</taxon>
        <taxon>Pseudomonadati</taxon>
        <taxon>Pseudomonadota</taxon>
        <taxon>Gammaproteobacteria</taxon>
        <taxon>Cellvibrionales</taxon>
        <taxon>Halieaceae</taxon>
        <taxon>Parahaliea</taxon>
    </lineage>
</organism>
<dbReference type="Gene3D" id="3.30.870.10">
    <property type="entry name" value="Endonuclease Chain A"/>
    <property type="match status" value="3"/>
</dbReference>
<dbReference type="PANTHER" id="PTHR21248:SF12">
    <property type="entry name" value="CARDIOLIPIN SYNTHASE C"/>
    <property type="match status" value="1"/>
</dbReference>
<dbReference type="Pfam" id="PF13091">
    <property type="entry name" value="PLDc_2"/>
    <property type="match status" value="1"/>
</dbReference>
<dbReference type="PROSITE" id="PS50035">
    <property type="entry name" value="PLD"/>
    <property type="match status" value="2"/>
</dbReference>
<dbReference type="InterPro" id="IPR001736">
    <property type="entry name" value="PLipase_D/transphosphatidylase"/>
</dbReference>
<dbReference type="GO" id="GO:0032049">
    <property type="term" value="P:cardiolipin biosynthetic process"/>
    <property type="evidence" value="ECO:0007669"/>
    <property type="project" value="UniProtKB-ARBA"/>
</dbReference>
<name>A0A5C8ZRZ0_9GAMM</name>
<dbReference type="Proteomes" id="UP000321933">
    <property type="component" value="Unassembled WGS sequence"/>
</dbReference>
<dbReference type="SUPFAM" id="SSF56024">
    <property type="entry name" value="Phospholipase D/nuclease"/>
    <property type="match status" value="2"/>
</dbReference>
<feature type="domain" description="PLD phosphodiesterase" evidence="1">
    <location>
        <begin position="732"/>
        <end position="758"/>
    </location>
</feature>
<feature type="domain" description="PLD phosphodiesterase" evidence="1">
    <location>
        <begin position="430"/>
        <end position="457"/>
    </location>
</feature>
<proteinExistence type="predicted"/>
<dbReference type="AlphaFoldDB" id="A0A5C8ZRZ0"/>
<dbReference type="EMBL" id="VRYZ01000006">
    <property type="protein sequence ID" value="TXS90430.1"/>
    <property type="molecule type" value="Genomic_DNA"/>
</dbReference>
<keyword evidence="3" id="KW-1185">Reference proteome</keyword>
<evidence type="ECO:0000313" key="3">
    <source>
        <dbReference type="Proteomes" id="UP000321933"/>
    </source>
</evidence>
<evidence type="ECO:0000313" key="2">
    <source>
        <dbReference type="EMBL" id="TXS90430.1"/>
    </source>
</evidence>
<reference evidence="2 3" key="1">
    <citation type="submission" date="2019-08" db="EMBL/GenBank/DDBJ databases">
        <title>Parahaliea maris sp. nov., isolated from the surface seawater.</title>
        <authorList>
            <person name="Liu Y."/>
        </authorList>
    </citation>
    <scope>NUCLEOTIDE SEQUENCE [LARGE SCALE GENOMIC DNA]</scope>
    <source>
        <strain evidence="2 3">S2-26</strain>
    </source>
</reference>
<gene>
    <name evidence="2" type="ORF">FVW59_13890</name>
</gene>
<dbReference type="SMART" id="SM00155">
    <property type="entry name" value="PLDc"/>
    <property type="match status" value="2"/>
</dbReference>
<dbReference type="InterPro" id="IPR025202">
    <property type="entry name" value="PLD-like_dom"/>
</dbReference>
<sequence>MRRWWRWVPGWPIPSKPARRTISGEPWRWPTASWPFCCCNSTPTTALQTRWRIFRPAIWPRHGVGSAGGSGPRCWRTWTTCWTCSGALAAAASVNCAGVWRSCATRSPSAKRRNDTGQYRQPAPGSTPVNAIYRSLLLTGCLLAGCGGCGNTPGTTEDLGTQATATLTANAGQVLLDNDDAFASKLALVNGARDSIDIAYYIFDSDYSSSVLAEALLRAASRGVRIRLLTDYSAAYSQLDWFSMLERDSGGQLEVRFYNRPTRNMIMDAAYLTLGCGEASGQRADCPAQKFADLEDAFAAERIDGQAAEALNISNLSVAGSGDFLAGLYARNAELMALAVQEGQGLDPAALRSGAAAGNPAQKESLQRLGKTWLRARYGSGVDSLKARIELAFARALYGEQIDPVFGALASYMPLERADNAAARRDWDYQSEFLHHKLLWVDARHLLIGGRNVQDSYHLQPGELTEKYVFNDTDLALAVSSGGAAITAAFERLWQFRTMVATLDEVRAHAPNAALASLAALKAAEDSCRAEGESTANSAEVDCAAAAFADALPSLEQRLDLAATRLRTNVARYQRDYRPATDTAALTVDPGAQLFYFENLPFHRGARSYGANDSEPGDWGKHIHHAWLAALARTCQRASAEQPARVVIHNAYFLLPANLLAALGSMLDGSRDCAHVSIEVVTNSFATTDLNAVNLLAAWQLKALDEYRRGHAGSAGAADFRYEEYQALPGQALLSLHSKVMLFGDALFIGSANADVRSFIMDTNNGILLQNAPQLVSAWSAWLQQQRELGRIRDLSSDIGPGTDQLMTNSLAAMMALVSKYDRQQRVDPQQAADLQAHARKLFTAVYRESQAILQGDAGAAERFNSLLKVI</sequence>
<comment type="caution">
    <text evidence="2">The sequence shown here is derived from an EMBL/GenBank/DDBJ whole genome shotgun (WGS) entry which is preliminary data.</text>
</comment>
<dbReference type="GO" id="GO:0030572">
    <property type="term" value="F:phosphatidyltransferase activity"/>
    <property type="evidence" value="ECO:0007669"/>
    <property type="project" value="UniProtKB-ARBA"/>
</dbReference>
<evidence type="ECO:0000259" key="1">
    <source>
        <dbReference type="PROSITE" id="PS50035"/>
    </source>
</evidence>